<dbReference type="KEGG" id="vg:65109153"/>
<dbReference type="Proteomes" id="UP000279601">
    <property type="component" value="Segment"/>
</dbReference>
<proteinExistence type="predicted"/>
<evidence type="ECO:0000259" key="1">
    <source>
        <dbReference type="Pfam" id="PF13472"/>
    </source>
</evidence>
<dbReference type="RefSeq" id="YP_010091621.1">
    <property type="nucleotide sequence ID" value="NC_055726.1"/>
</dbReference>
<keyword evidence="3" id="KW-1185">Reference proteome</keyword>
<feature type="domain" description="SGNH hydrolase-type esterase" evidence="1">
    <location>
        <begin position="333"/>
        <end position="496"/>
    </location>
</feature>
<dbReference type="EMBL" id="LT614807">
    <property type="protein sequence ID" value="SCN45699.1"/>
    <property type="molecule type" value="Genomic_DNA"/>
</dbReference>
<dbReference type="GO" id="GO:0016787">
    <property type="term" value="F:hydrolase activity"/>
    <property type="evidence" value="ECO:0007669"/>
    <property type="project" value="UniProtKB-KW"/>
</dbReference>
<protein>
    <submittedName>
        <fullName evidence="2">Head outer capsid protein (C-part SGNH hydrolase)</fullName>
    </submittedName>
</protein>
<name>A0A1D3RKA4_9CAUD</name>
<keyword evidence="2" id="KW-0378">Hydrolase</keyword>
<dbReference type="CDD" id="cd00229">
    <property type="entry name" value="SGNH_hydrolase"/>
    <property type="match status" value="1"/>
</dbReference>
<evidence type="ECO:0000313" key="2">
    <source>
        <dbReference type="EMBL" id="SCN45699.1"/>
    </source>
</evidence>
<evidence type="ECO:0000313" key="3">
    <source>
        <dbReference type="Proteomes" id="UP000279601"/>
    </source>
</evidence>
<dbReference type="Pfam" id="PF13472">
    <property type="entry name" value="Lipase_GDSL_2"/>
    <property type="match status" value="1"/>
</dbReference>
<reference evidence="3" key="1">
    <citation type="submission" date="2016-09" db="EMBL/GenBank/DDBJ databases">
        <authorList>
            <person name="Kajsik M."/>
        </authorList>
    </citation>
    <scope>NUCLEOTIDE SEQUENCE [LARGE SCALE GENOMIC DNA]</scope>
</reference>
<dbReference type="SUPFAM" id="SSF52266">
    <property type="entry name" value="SGNH hydrolase"/>
    <property type="match status" value="1"/>
</dbReference>
<dbReference type="GeneID" id="65109153"/>
<accession>A0A1D3RKA4</accession>
<dbReference type="InterPro" id="IPR013830">
    <property type="entry name" value="SGNH_hydro"/>
</dbReference>
<dbReference type="PANTHER" id="PTHR30383">
    <property type="entry name" value="THIOESTERASE 1/PROTEASE 1/LYSOPHOSPHOLIPASE L1"/>
    <property type="match status" value="1"/>
</dbReference>
<dbReference type="InterPro" id="IPR051532">
    <property type="entry name" value="Ester_Hydrolysis_Enzymes"/>
</dbReference>
<dbReference type="InterPro" id="IPR036514">
    <property type="entry name" value="SGNH_hydro_sf"/>
</dbReference>
<sequence>MAIDIWTTVHPIPWRNTSFLYLPWWIHNILIKAKEEGKDWREYADPQYALQIDTLKQAYVDYGEVNFIESKNGYQYTLSEYTVDGPDPQPPLGPMLQPVDVMSNPPTQKLLKGVGLSGTATIVSGGTGYVFGDIVDIPGAEGDVPGQIRVTAVGSNGEITTAQIRKPGVYATAPAGEISATGGTGTGAKFTVTTNAGVASTIYAGVTISRTDSKITYWGSDIKDAVTGFRGNGTGNGTQCRVNFKTDSSKIDFKLAANNSKYDLYVDGQRISATSVTTDSSGAVYIYSIDWNGVEQMREYSLVGVNTAFGGIYVDTGKTITAITRPAKMIWQLGDSYTFGTMATQASFNDFRFYCDKLGLVGLADGIGGSGWTSTTSTQPQARITAKLATLSFTPDIITLALGYNDAPAGRIDLLKTNFRESIDLIKQYQPQAKIIVFGPATPLGMTDQIAAVRDALIELTTELELEFIDVKGWVTAENSNLYTSSDNVHPNDQGYFWRGSQFTNVLQDKV</sequence>
<dbReference type="Gene3D" id="3.40.50.1110">
    <property type="entry name" value="SGNH hydrolase"/>
    <property type="match status" value="1"/>
</dbReference>
<organism evidence="2 3">
    <name type="scientific">Cronobacter phage Pet-CM3-4</name>
    <dbReference type="NCBI Taxonomy" id="1892569"/>
    <lineage>
        <taxon>Viruses</taxon>
        <taxon>Duplodnaviria</taxon>
        <taxon>Heunggongvirae</taxon>
        <taxon>Uroviricota</taxon>
        <taxon>Caudoviricetes</taxon>
        <taxon>Pantevenvirales</taxon>
        <taxon>Straboviridae</taxon>
        <taxon>Tevenvirinae</taxon>
        <taxon>Karamvirus</taxon>
        <taxon>Karamvirus petcm34</taxon>
    </lineage>
</organism>